<comment type="caution">
    <text evidence="7">The sequence shown here is derived from an EMBL/GenBank/DDBJ whole genome shotgun (WGS) entry which is preliminary data.</text>
</comment>
<accession>A0A9X2XMS2</accession>
<organism evidence="7 8">
    <name type="scientific">Paraflavisolibacter caeni</name>
    <dbReference type="NCBI Taxonomy" id="2982496"/>
    <lineage>
        <taxon>Bacteria</taxon>
        <taxon>Pseudomonadati</taxon>
        <taxon>Bacteroidota</taxon>
        <taxon>Chitinophagia</taxon>
        <taxon>Chitinophagales</taxon>
        <taxon>Chitinophagaceae</taxon>
        <taxon>Paraflavisolibacter</taxon>
    </lineage>
</organism>
<dbReference type="RefSeq" id="WP_279295198.1">
    <property type="nucleotide sequence ID" value="NZ_JAOTIF010000001.1"/>
</dbReference>
<proteinExistence type="predicted"/>
<dbReference type="AlphaFoldDB" id="A0A9X2XMS2"/>
<evidence type="ECO:0000313" key="8">
    <source>
        <dbReference type="Proteomes" id="UP001155483"/>
    </source>
</evidence>
<name>A0A9X2XMS2_9BACT</name>
<dbReference type="InterPro" id="IPR026579">
    <property type="entry name" value="FtsQ"/>
</dbReference>
<dbReference type="EMBL" id="JAOTIF010000001">
    <property type="protein sequence ID" value="MCU7547753.1"/>
    <property type="molecule type" value="Genomic_DNA"/>
</dbReference>
<keyword evidence="8" id="KW-1185">Reference proteome</keyword>
<evidence type="ECO:0008006" key="9">
    <source>
        <dbReference type="Google" id="ProtNLM"/>
    </source>
</evidence>
<keyword evidence="3" id="KW-0812">Transmembrane</keyword>
<dbReference type="GO" id="GO:0090529">
    <property type="term" value="P:cell septum assembly"/>
    <property type="evidence" value="ECO:0007669"/>
    <property type="project" value="InterPro"/>
</dbReference>
<evidence type="ECO:0000256" key="1">
    <source>
        <dbReference type="ARBA" id="ARBA00022475"/>
    </source>
</evidence>
<feature type="region of interest" description="Disordered" evidence="6">
    <location>
        <begin position="297"/>
        <end position="352"/>
    </location>
</feature>
<evidence type="ECO:0000313" key="7">
    <source>
        <dbReference type="EMBL" id="MCU7547753.1"/>
    </source>
</evidence>
<evidence type="ECO:0000256" key="3">
    <source>
        <dbReference type="ARBA" id="ARBA00022692"/>
    </source>
</evidence>
<evidence type="ECO:0000256" key="2">
    <source>
        <dbReference type="ARBA" id="ARBA00022618"/>
    </source>
</evidence>
<keyword evidence="2" id="KW-0132">Cell division</keyword>
<protein>
    <recommendedName>
        <fullName evidence="9">Cell division protein FtsQ</fullName>
    </recommendedName>
</protein>
<feature type="compositionally biased region" description="Basic and acidic residues" evidence="6">
    <location>
        <begin position="326"/>
        <end position="339"/>
    </location>
</feature>
<keyword evidence="5" id="KW-0131">Cell cycle</keyword>
<keyword evidence="4" id="KW-1133">Transmembrane helix</keyword>
<keyword evidence="4" id="KW-0472">Membrane</keyword>
<sequence>MTIIGCGFISLLVAANSKEQQHKCKEVSISIIGTGEKYYIGKTDISEILKAGTNDRLINRPLTQINLARLESLLEDNPWIKDAELYFDSRSVLHVIVTERQPIARVFAKNGNSFYIDSSGLRMPLLKKVSARVPVFTNFVAAKKMSAKDSILLNEIKQIAVFLDKETFWNSQIAQVDIMEDRKFELIPVIGSHIIRIGKAEFIDQKLRRLLVFYKQVLSKTGIDKYSVLDLQYEGQVVAIQKGAFSSVDSVQLKKNIAELLKTGQLMHLNDSLQQASLRSIAQRVDSTSINYAATIESEEDSGSTHHDINPVLKKEPVKTKIKTPSVEDKKVKTSEPKKEIKRPKAVMPKRG</sequence>
<keyword evidence="1" id="KW-1003">Cell membrane</keyword>
<evidence type="ECO:0000256" key="6">
    <source>
        <dbReference type="SAM" id="MobiDB-lite"/>
    </source>
</evidence>
<evidence type="ECO:0000256" key="5">
    <source>
        <dbReference type="ARBA" id="ARBA00023306"/>
    </source>
</evidence>
<dbReference type="PANTHER" id="PTHR35851">
    <property type="entry name" value="CELL DIVISION PROTEIN FTSQ"/>
    <property type="match status" value="1"/>
</dbReference>
<feature type="compositionally biased region" description="Basic and acidic residues" evidence="6">
    <location>
        <begin position="303"/>
        <end position="319"/>
    </location>
</feature>
<feature type="compositionally biased region" description="Basic residues" evidence="6">
    <location>
        <begin position="340"/>
        <end position="352"/>
    </location>
</feature>
<evidence type="ECO:0000256" key="4">
    <source>
        <dbReference type="ARBA" id="ARBA00022989"/>
    </source>
</evidence>
<gene>
    <name evidence="7" type="ORF">OCK74_01445</name>
</gene>
<dbReference type="PANTHER" id="PTHR35851:SF1">
    <property type="entry name" value="CELL DIVISION PROTEIN FTSQ"/>
    <property type="match status" value="1"/>
</dbReference>
<reference evidence="7" key="1">
    <citation type="submission" date="2022-09" db="EMBL/GenBank/DDBJ databases">
        <authorList>
            <person name="Yuan C."/>
            <person name="Ke Z."/>
        </authorList>
    </citation>
    <scope>NUCLEOTIDE SEQUENCE</scope>
    <source>
        <strain evidence="7">LB-8</strain>
    </source>
</reference>
<reference evidence="7" key="2">
    <citation type="submission" date="2023-04" db="EMBL/GenBank/DDBJ databases">
        <title>Paracnuella aquatica gen. nov., sp. nov., a member of the family Chitinophagaceae isolated from a hot spring.</title>
        <authorList>
            <person name="Wang C."/>
        </authorList>
    </citation>
    <scope>NUCLEOTIDE SEQUENCE</scope>
    <source>
        <strain evidence="7">LB-8</strain>
    </source>
</reference>
<dbReference type="Proteomes" id="UP001155483">
    <property type="component" value="Unassembled WGS sequence"/>
</dbReference>